<accession>A0AA39UH82</accession>
<evidence type="ECO:0000313" key="3">
    <source>
        <dbReference type="Proteomes" id="UP001175227"/>
    </source>
</evidence>
<reference evidence="2" key="1">
    <citation type="submission" date="2023-06" db="EMBL/GenBank/DDBJ databases">
        <authorList>
            <consortium name="Lawrence Berkeley National Laboratory"/>
            <person name="Ahrendt S."/>
            <person name="Sahu N."/>
            <person name="Indic B."/>
            <person name="Wong-Bajracharya J."/>
            <person name="Merenyi Z."/>
            <person name="Ke H.-M."/>
            <person name="Monk M."/>
            <person name="Kocsube S."/>
            <person name="Drula E."/>
            <person name="Lipzen A."/>
            <person name="Balint B."/>
            <person name="Henrissat B."/>
            <person name="Andreopoulos B."/>
            <person name="Martin F.M."/>
            <person name="Harder C.B."/>
            <person name="Rigling D."/>
            <person name="Ford K.L."/>
            <person name="Foster G.D."/>
            <person name="Pangilinan J."/>
            <person name="Papanicolaou A."/>
            <person name="Barry K."/>
            <person name="LaButti K."/>
            <person name="Viragh M."/>
            <person name="Koriabine M."/>
            <person name="Yan M."/>
            <person name="Riley R."/>
            <person name="Champramary S."/>
            <person name="Plett K.L."/>
            <person name="Tsai I.J."/>
            <person name="Slot J."/>
            <person name="Sipos G."/>
            <person name="Plett J."/>
            <person name="Nagy L.G."/>
            <person name="Grigoriev I.V."/>
        </authorList>
    </citation>
    <scope>NUCLEOTIDE SEQUENCE</scope>
    <source>
        <strain evidence="2">ICMP 16352</strain>
    </source>
</reference>
<sequence length="288" mass="31959">MYSQRYESCNLSFVAGQVSYTNSHTTVTPYTSPSYDRYGAAAQSSPFVPPAALFAGSPSPYAHNIPLPGGASRLGDPPSFGSPYRRTNSESFGDIGGQADAYRDHFYNTQSPLYNIYQQNPQPLQINPWLSGNAQAGYLWFDLSMVEFSPLIRVDNTNMQAPLSINELSGPATRPHVQRMTIICDELACWPVIVTGDRIRGVSLGDVLYDLYHMMMQRISRDEWQRLPGGDRAAIAEAFARRCRALGDPDLEYAERQDGVKRVDLLLGKTMFRGLVVEGGTVFKLILS</sequence>
<evidence type="ECO:0000313" key="2">
    <source>
        <dbReference type="EMBL" id="KAK0482459.1"/>
    </source>
</evidence>
<evidence type="ECO:0000259" key="1">
    <source>
        <dbReference type="Pfam" id="PF20415"/>
    </source>
</evidence>
<comment type="caution">
    <text evidence="2">The sequence shown here is derived from an EMBL/GenBank/DDBJ whole genome shotgun (WGS) entry which is preliminary data.</text>
</comment>
<dbReference type="Pfam" id="PF20415">
    <property type="entry name" value="DUF6699"/>
    <property type="match status" value="1"/>
</dbReference>
<name>A0AA39UH82_9AGAR</name>
<dbReference type="AlphaFoldDB" id="A0AA39UH82"/>
<protein>
    <recommendedName>
        <fullName evidence="1">DUF6699 domain-containing protein</fullName>
    </recommendedName>
</protein>
<dbReference type="EMBL" id="JAUEPR010000007">
    <property type="protein sequence ID" value="KAK0482459.1"/>
    <property type="molecule type" value="Genomic_DNA"/>
</dbReference>
<keyword evidence="3" id="KW-1185">Reference proteome</keyword>
<dbReference type="InterPro" id="IPR046522">
    <property type="entry name" value="DUF6699"/>
</dbReference>
<organism evidence="2 3">
    <name type="scientific">Armillaria novae-zelandiae</name>
    <dbReference type="NCBI Taxonomy" id="153914"/>
    <lineage>
        <taxon>Eukaryota</taxon>
        <taxon>Fungi</taxon>
        <taxon>Dikarya</taxon>
        <taxon>Basidiomycota</taxon>
        <taxon>Agaricomycotina</taxon>
        <taxon>Agaricomycetes</taxon>
        <taxon>Agaricomycetidae</taxon>
        <taxon>Agaricales</taxon>
        <taxon>Marasmiineae</taxon>
        <taxon>Physalacriaceae</taxon>
        <taxon>Armillaria</taxon>
    </lineage>
</organism>
<gene>
    <name evidence="2" type="ORF">IW261DRAFT_1467925</name>
</gene>
<feature type="domain" description="DUF6699" evidence="1">
    <location>
        <begin position="161"/>
        <end position="277"/>
    </location>
</feature>
<proteinExistence type="predicted"/>
<dbReference type="Proteomes" id="UP001175227">
    <property type="component" value="Unassembled WGS sequence"/>
</dbReference>